<dbReference type="InterPro" id="IPR050570">
    <property type="entry name" value="Cell_wall_metabolism_enzyme"/>
</dbReference>
<dbReference type="CDD" id="cd12797">
    <property type="entry name" value="M23_peptidase"/>
    <property type="match status" value="1"/>
</dbReference>
<dbReference type="Gene3D" id="2.70.70.10">
    <property type="entry name" value="Glucose Permease (Domain IIA)"/>
    <property type="match status" value="1"/>
</dbReference>
<keyword evidence="1" id="KW-0175">Coiled coil</keyword>
<name>A0ABT0GCL2_9GAMM</name>
<feature type="domain" description="M23ase beta-sheet core" evidence="3">
    <location>
        <begin position="284"/>
        <end position="377"/>
    </location>
</feature>
<accession>A0ABT0GCL2</accession>
<evidence type="ECO:0000259" key="3">
    <source>
        <dbReference type="Pfam" id="PF01551"/>
    </source>
</evidence>
<gene>
    <name evidence="4" type="ORF">M0G41_01075</name>
</gene>
<organism evidence="4 5">
    <name type="scientific">Pseudomarimonas salicorniae</name>
    <dbReference type="NCBI Taxonomy" id="2933270"/>
    <lineage>
        <taxon>Bacteria</taxon>
        <taxon>Pseudomonadati</taxon>
        <taxon>Pseudomonadota</taxon>
        <taxon>Gammaproteobacteria</taxon>
        <taxon>Lysobacterales</taxon>
        <taxon>Lysobacteraceae</taxon>
        <taxon>Pseudomarimonas</taxon>
    </lineage>
</organism>
<evidence type="ECO:0000313" key="5">
    <source>
        <dbReference type="Proteomes" id="UP001431449"/>
    </source>
</evidence>
<reference evidence="4" key="1">
    <citation type="submission" date="2022-04" db="EMBL/GenBank/DDBJ databases">
        <title>Lysobacter sp. CAU 1642 isolated from sea sand.</title>
        <authorList>
            <person name="Kim W."/>
        </authorList>
    </citation>
    <scope>NUCLEOTIDE SEQUENCE</scope>
    <source>
        <strain evidence="4">CAU 1642</strain>
    </source>
</reference>
<dbReference type="InterPro" id="IPR011055">
    <property type="entry name" value="Dup_hybrid_motif"/>
</dbReference>
<dbReference type="RefSeq" id="WP_248204298.1">
    <property type="nucleotide sequence ID" value="NZ_JALNMH010000001.1"/>
</dbReference>
<feature type="chain" id="PRO_5046585250" evidence="2">
    <location>
        <begin position="24"/>
        <end position="383"/>
    </location>
</feature>
<dbReference type="EMBL" id="JALNMH010000001">
    <property type="protein sequence ID" value="MCK7592256.1"/>
    <property type="molecule type" value="Genomic_DNA"/>
</dbReference>
<protein>
    <submittedName>
        <fullName evidence="4">Peptidoglycan DD-metalloendopeptidase family protein</fullName>
    </submittedName>
</protein>
<dbReference type="PANTHER" id="PTHR21666">
    <property type="entry name" value="PEPTIDASE-RELATED"/>
    <property type="match status" value="1"/>
</dbReference>
<proteinExistence type="predicted"/>
<evidence type="ECO:0000313" key="4">
    <source>
        <dbReference type="EMBL" id="MCK7592256.1"/>
    </source>
</evidence>
<evidence type="ECO:0000256" key="1">
    <source>
        <dbReference type="SAM" id="Coils"/>
    </source>
</evidence>
<dbReference type="Proteomes" id="UP001431449">
    <property type="component" value="Unassembled WGS sequence"/>
</dbReference>
<dbReference type="SUPFAM" id="SSF51261">
    <property type="entry name" value="Duplicated hybrid motif"/>
    <property type="match status" value="1"/>
</dbReference>
<dbReference type="Pfam" id="PF01551">
    <property type="entry name" value="Peptidase_M23"/>
    <property type="match status" value="1"/>
</dbReference>
<comment type="caution">
    <text evidence="4">The sequence shown here is derived from an EMBL/GenBank/DDBJ whole genome shotgun (WGS) entry which is preliminary data.</text>
</comment>
<dbReference type="Gene3D" id="6.10.250.3150">
    <property type="match status" value="1"/>
</dbReference>
<keyword evidence="5" id="KW-1185">Reference proteome</keyword>
<feature type="signal peptide" evidence="2">
    <location>
        <begin position="1"/>
        <end position="23"/>
    </location>
</feature>
<evidence type="ECO:0000256" key="2">
    <source>
        <dbReference type="SAM" id="SignalP"/>
    </source>
</evidence>
<dbReference type="PANTHER" id="PTHR21666:SF270">
    <property type="entry name" value="MUREIN HYDROLASE ACTIVATOR ENVC"/>
    <property type="match status" value="1"/>
</dbReference>
<feature type="coiled-coil region" evidence="1">
    <location>
        <begin position="28"/>
        <end position="118"/>
    </location>
</feature>
<sequence length="383" mass="41895">MQRSRAPRHLAWLLLALPMLAPAAGEREAEVSEKLARVRAELKQLAESQRQLEGQRAAEVEALRAADREIGERRRTLDAAQADLARQQAALDALQTERDEAASRLERERQALAALVRALHAAGREEPLKQLLAQDSVDAVSRAMVYQRYLQQDRRARAEALIGTLKVLADAEAALEQQRAIAARTEADQQAALEALQTQRAERERLIAGIDRRFRDARERQRVLGRDESQLASLLDSLKDVFADIPDDLGKTLAISGLKGRLPRPLSGPLRSAYAGTLPDGRASKGWWIEAEAGTRVTAIAHGRVAFADWMRGYGLLLILDHGEGFMSLYAGGDALLAEPGDWIEAGQPVASAGSSGGFAASGLYFELRRGGQALDPAAWLRR</sequence>
<keyword evidence="2" id="KW-0732">Signal</keyword>
<dbReference type="InterPro" id="IPR016047">
    <property type="entry name" value="M23ase_b-sheet_dom"/>
</dbReference>